<dbReference type="EMBL" id="JAULSN010000007">
    <property type="protein sequence ID" value="KAK3366654.1"/>
    <property type="molecule type" value="Genomic_DNA"/>
</dbReference>
<organism evidence="2 3">
    <name type="scientific">Lasiosphaeria ovina</name>
    <dbReference type="NCBI Taxonomy" id="92902"/>
    <lineage>
        <taxon>Eukaryota</taxon>
        <taxon>Fungi</taxon>
        <taxon>Dikarya</taxon>
        <taxon>Ascomycota</taxon>
        <taxon>Pezizomycotina</taxon>
        <taxon>Sordariomycetes</taxon>
        <taxon>Sordariomycetidae</taxon>
        <taxon>Sordariales</taxon>
        <taxon>Lasiosphaeriaceae</taxon>
        <taxon>Lasiosphaeria</taxon>
    </lineage>
</organism>
<proteinExistence type="predicted"/>
<dbReference type="Proteomes" id="UP001287356">
    <property type="component" value="Unassembled WGS sequence"/>
</dbReference>
<comment type="caution">
    <text evidence="2">The sequence shown here is derived from an EMBL/GenBank/DDBJ whole genome shotgun (WGS) entry which is preliminary data.</text>
</comment>
<name>A0AAE0JYF5_9PEZI</name>
<dbReference type="AlphaFoldDB" id="A0AAE0JYF5"/>
<feature type="region of interest" description="Disordered" evidence="1">
    <location>
        <begin position="166"/>
        <end position="187"/>
    </location>
</feature>
<sequence>MTSQLNKEPRVVYVTHELKQGTGISSHPYGANNKQAPKYQGQSSSRHQQALLLTIGLWEVRTSRPKKIIAYQYFTPGHLALKQIPSSRQLPAKIDSPIDTPTKDKAQPWKGLFPLMSSGNDAGQAPWKTWKPQPDAPDQKPWYQWMNDGELNPSLGKKVASFSDEERGCGMQQHPTRKRSSATQGTVAEGGYGLTTLVTIMTH</sequence>
<evidence type="ECO:0000313" key="3">
    <source>
        <dbReference type="Proteomes" id="UP001287356"/>
    </source>
</evidence>
<reference evidence="2" key="1">
    <citation type="journal article" date="2023" name="Mol. Phylogenet. Evol.">
        <title>Genome-scale phylogeny and comparative genomics of the fungal order Sordariales.</title>
        <authorList>
            <person name="Hensen N."/>
            <person name="Bonometti L."/>
            <person name="Westerberg I."/>
            <person name="Brannstrom I.O."/>
            <person name="Guillou S."/>
            <person name="Cros-Aarteil S."/>
            <person name="Calhoun S."/>
            <person name="Haridas S."/>
            <person name="Kuo A."/>
            <person name="Mondo S."/>
            <person name="Pangilinan J."/>
            <person name="Riley R."/>
            <person name="LaButti K."/>
            <person name="Andreopoulos B."/>
            <person name="Lipzen A."/>
            <person name="Chen C."/>
            <person name="Yan M."/>
            <person name="Daum C."/>
            <person name="Ng V."/>
            <person name="Clum A."/>
            <person name="Steindorff A."/>
            <person name="Ohm R.A."/>
            <person name="Martin F."/>
            <person name="Silar P."/>
            <person name="Natvig D.O."/>
            <person name="Lalanne C."/>
            <person name="Gautier V."/>
            <person name="Ament-Velasquez S.L."/>
            <person name="Kruys A."/>
            <person name="Hutchinson M.I."/>
            <person name="Powell A.J."/>
            <person name="Barry K."/>
            <person name="Miller A.N."/>
            <person name="Grigoriev I.V."/>
            <person name="Debuchy R."/>
            <person name="Gladieux P."/>
            <person name="Hiltunen Thoren M."/>
            <person name="Johannesson H."/>
        </authorList>
    </citation>
    <scope>NUCLEOTIDE SEQUENCE</scope>
    <source>
        <strain evidence="2">CBS 958.72</strain>
    </source>
</reference>
<evidence type="ECO:0000313" key="2">
    <source>
        <dbReference type="EMBL" id="KAK3366654.1"/>
    </source>
</evidence>
<keyword evidence="3" id="KW-1185">Reference proteome</keyword>
<reference evidence="2" key="2">
    <citation type="submission" date="2023-06" db="EMBL/GenBank/DDBJ databases">
        <authorList>
            <consortium name="Lawrence Berkeley National Laboratory"/>
            <person name="Haridas S."/>
            <person name="Hensen N."/>
            <person name="Bonometti L."/>
            <person name="Westerberg I."/>
            <person name="Brannstrom I.O."/>
            <person name="Guillou S."/>
            <person name="Cros-Aarteil S."/>
            <person name="Calhoun S."/>
            <person name="Kuo A."/>
            <person name="Mondo S."/>
            <person name="Pangilinan J."/>
            <person name="Riley R."/>
            <person name="Labutti K."/>
            <person name="Andreopoulos B."/>
            <person name="Lipzen A."/>
            <person name="Chen C."/>
            <person name="Yanf M."/>
            <person name="Daum C."/>
            <person name="Ng V."/>
            <person name="Clum A."/>
            <person name="Steindorff A."/>
            <person name="Ohm R."/>
            <person name="Martin F."/>
            <person name="Silar P."/>
            <person name="Natvig D."/>
            <person name="Lalanne C."/>
            <person name="Gautier V."/>
            <person name="Ament-Velasquez S.L."/>
            <person name="Kruys A."/>
            <person name="Hutchinson M.I."/>
            <person name="Powell A.J."/>
            <person name="Barry K."/>
            <person name="Miller A.N."/>
            <person name="Grigoriev I.V."/>
            <person name="Debuchy R."/>
            <person name="Gladieux P."/>
            <person name="Thoren M.H."/>
            <person name="Johannesson H."/>
        </authorList>
    </citation>
    <scope>NUCLEOTIDE SEQUENCE</scope>
    <source>
        <strain evidence="2">CBS 958.72</strain>
    </source>
</reference>
<protein>
    <submittedName>
        <fullName evidence="2">Uncharacterized protein</fullName>
    </submittedName>
</protein>
<gene>
    <name evidence="2" type="ORF">B0T24DRAFT_596568</name>
</gene>
<accession>A0AAE0JYF5</accession>
<evidence type="ECO:0000256" key="1">
    <source>
        <dbReference type="SAM" id="MobiDB-lite"/>
    </source>
</evidence>